<gene>
    <name evidence="10" type="ORF">BON30_17645</name>
</gene>
<dbReference type="EMBL" id="MPIN01000004">
    <property type="protein sequence ID" value="OJH39339.1"/>
    <property type="molecule type" value="Genomic_DNA"/>
</dbReference>
<dbReference type="Gene3D" id="3.40.50.12790">
    <property type="entry name" value="FHIPEP family, domain 4"/>
    <property type="match status" value="1"/>
</dbReference>
<feature type="transmembrane region" description="Helical" evidence="9">
    <location>
        <begin position="278"/>
        <end position="296"/>
    </location>
</feature>
<feature type="transmembrane region" description="Helical" evidence="9">
    <location>
        <begin position="111"/>
        <end position="129"/>
    </location>
</feature>
<dbReference type="STRING" id="83449.BON30_17645"/>
<evidence type="ECO:0000256" key="1">
    <source>
        <dbReference type="ARBA" id="ARBA00004429"/>
    </source>
</evidence>
<evidence type="ECO:0000256" key="7">
    <source>
        <dbReference type="ARBA" id="ARBA00022989"/>
    </source>
</evidence>
<feature type="transmembrane region" description="Helical" evidence="9">
    <location>
        <begin position="12"/>
        <end position="30"/>
    </location>
</feature>
<keyword evidence="7 9" id="KW-1133">Transmembrane helix</keyword>
<keyword evidence="5" id="KW-0997">Cell inner membrane</keyword>
<keyword evidence="11" id="KW-1185">Reference proteome</keyword>
<keyword evidence="3" id="KW-0813">Transport</keyword>
<dbReference type="Gene3D" id="1.10.8.540">
    <property type="entry name" value="FHIPEP family, domain 3"/>
    <property type="match status" value="1"/>
</dbReference>
<evidence type="ECO:0000256" key="4">
    <source>
        <dbReference type="ARBA" id="ARBA00022475"/>
    </source>
</evidence>
<keyword evidence="4" id="KW-1003">Cell membrane</keyword>
<evidence type="ECO:0000256" key="2">
    <source>
        <dbReference type="ARBA" id="ARBA00008835"/>
    </source>
</evidence>
<dbReference type="InterPro" id="IPR042193">
    <property type="entry name" value="FHIPEP_3"/>
</dbReference>
<dbReference type="InterPro" id="IPR042194">
    <property type="entry name" value="FHIPEP_1"/>
</dbReference>
<dbReference type="InterPro" id="IPR001712">
    <property type="entry name" value="T3SS_FHIPEP"/>
</dbReference>
<accession>A0A1L9BAR9</accession>
<reference evidence="11" key="1">
    <citation type="submission" date="2016-11" db="EMBL/GenBank/DDBJ databases">
        <authorList>
            <person name="Shukria A."/>
            <person name="Stevens D.C."/>
        </authorList>
    </citation>
    <scope>NUCLEOTIDE SEQUENCE [LARGE SCALE GENOMIC DNA]</scope>
    <source>
        <strain evidence="11">Cbfe23</strain>
    </source>
</reference>
<dbReference type="NCBIfam" id="TIGR01399">
    <property type="entry name" value="hrcV"/>
    <property type="match status" value="1"/>
</dbReference>
<dbReference type="PROSITE" id="PS00994">
    <property type="entry name" value="FHIPEP"/>
    <property type="match status" value="1"/>
</dbReference>
<evidence type="ECO:0000256" key="8">
    <source>
        <dbReference type="ARBA" id="ARBA00023136"/>
    </source>
</evidence>
<evidence type="ECO:0000256" key="6">
    <source>
        <dbReference type="ARBA" id="ARBA00022692"/>
    </source>
</evidence>
<dbReference type="Gene3D" id="3.40.30.60">
    <property type="entry name" value="FHIPEP family, domain 1"/>
    <property type="match status" value="1"/>
</dbReference>
<comment type="similarity">
    <text evidence="2">Belongs to the FHIPEP (flagella/HR/invasion proteins export pore) family.</text>
</comment>
<feature type="transmembrane region" description="Helical" evidence="9">
    <location>
        <begin position="238"/>
        <end position="257"/>
    </location>
</feature>
<evidence type="ECO:0000313" key="10">
    <source>
        <dbReference type="EMBL" id="OJH39339.1"/>
    </source>
</evidence>
<name>A0A1L9BAR9_9BACT</name>
<dbReference type="GO" id="GO:0009306">
    <property type="term" value="P:protein secretion"/>
    <property type="evidence" value="ECO:0007669"/>
    <property type="project" value="InterPro"/>
</dbReference>
<dbReference type="PRINTS" id="PR00949">
    <property type="entry name" value="TYPE3IMAPROT"/>
</dbReference>
<dbReference type="GO" id="GO:0005886">
    <property type="term" value="C:plasma membrane"/>
    <property type="evidence" value="ECO:0007669"/>
    <property type="project" value="UniProtKB-SubCell"/>
</dbReference>
<reference evidence="10 11" key="2">
    <citation type="submission" date="2016-12" db="EMBL/GenBank/DDBJ databases">
        <title>Draft Genome Sequence of Cystobacter ferrugineus Strain Cbfe23.</title>
        <authorList>
            <person name="Akbar S."/>
            <person name="Dowd S.E."/>
            <person name="Stevens D.C."/>
        </authorList>
    </citation>
    <scope>NUCLEOTIDE SEQUENCE [LARGE SCALE GENOMIC DNA]</scope>
    <source>
        <strain evidence="10 11">Cbfe23</strain>
    </source>
</reference>
<evidence type="ECO:0000256" key="5">
    <source>
        <dbReference type="ARBA" id="ARBA00022519"/>
    </source>
</evidence>
<dbReference type="Proteomes" id="UP000182229">
    <property type="component" value="Unassembled WGS sequence"/>
</dbReference>
<organism evidence="10 11">
    <name type="scientific">Cystobacter ferrugineus</name>
    <dbReference type="NCBI Taxonomy" id="83449"/>
    <lineage>
        <taxon>Bacteria</taxon>
        <taxon>Pseudomonadati</taxon>
        <taxon>Myxococcota</taxon>
        <taxon>Myxococcia</taxon>
        <taxon>Myxococcales</taxon>
        <taxon>Cystobacterineae</taxon>
        <taxon>Archangiaceae</taxon>
        <taxon>Cystobacter</taxon>
    </lineage>
</organism>
<proteinExistence type="inferred from homology"/>
<dbReference type="OrthoDB" id="9759185at2"/>
<comment type="caution">
    <text evidence="10">The sequence shown here is derived from an EMBL/GenBank/DDBJ whole genome shotgun (WGS) entry which is preliminary data.</text>
</comment>
<dbReference type="InterPro" id="IPR006302">
    <property type="entry name" value="T3SS_HrcV"/>
</dbReference>
<dbReference type="Pfam" id="PF00771">
    <property type="entry name" value="FHIPEP"/>
    <property type="match status" value="1"/>
</dbReference>
<dbReference type="RefSeq" id="WP_071899510.1">
    <property type="nucleotide sequence ID" value="NZ_MPIN01000004.1"/>
</dbReference>
<feature type="transmembrane region" description="Helical" evidence="9">
    <location>
        <begin position="197"/>
        <end position="218"/>
    </location>
</feature>
<evidence type="ECO:0000256" key="9">
    <source>
        <dbReference type="SAM" id="Phobius"/>
    </source>
</evidence>
<comment type="subcellular location">
    <subcellularLocation>
        <location evidence="1">Cell inner membrane</location>
        <topology evidence="1">Multi-pass membrane protein</topology>
    </subcellularLocation>
</comment>
<evidence type="ECO:0000313" key="11">
    <source>
        <dbReference type="Proteomes" id="UP000182229"/>
    </source>
</evidence>
<dbReference type="InterPro" id="IPR025505">
    <property type="entry name" value="FHIPEP_CS"/>
</dbReference>
<protein>
    <submittedName>
        <fullName evidence="10">EscV/YscV/HrcV family type III secretion system export apparatus protein</fullName>
    </submittedName>
</protein>
<keyword evidence="8 9" id="KW-0472">Membrane</keyword>
<evidence type="ECO:0000256" key="3">
    <source>
        <dbReference type="ARBA" id="ARBA00022448"/>
    </source>
</evidence>
<feature type="transmembrane region" description="Helical" evidence="9">
    <location>
        <begin position="36"/>
        <end position="58"/>
    </location>
</feature>
<feature type="transmembrane region" description="Helical" evidence="9">
    <location>
        <begin position="70"/>
        <end position="91"/>
    </location>
</feature>
<dbReference type="PANTHER" id="PTHR30161">
    <property type="entry name" value="FLAGELLAR EXPORT PROTEIN, MEMBRANE FLHA SUBUNIT-RELATED"/>
    <property type="match status" value="1"/>
</dbReference>
<sequence>MSAQSNGFLSKYSDIVLAVVVVAIIGMLIVPMPTLLLDVLLTLNISISVVLLLISLYVPQALRLSVFPTLLLITTMFRLALTVSTTRLILLTGDPGEVVEAFGHFVVQGNMIVGLVIFVILVIVNFIVISKGSERVAEVAARFTLDAMPGKQMSIDADMRAGAIDQEDGKRKRRDLERESQLFGAMDGAMKFVKGDAIASIIITVINIVGGLVIGVMQKGMDVASAAAKYTLLTIGDGLVGMIPAILISTCAGIIVTRVGGDEEGQHLGHDVGSQLTAYPKAIAIAAAMLCVLGLIPGLPKIPFFILGGLAGYASWNMMKKEKAVAAGEDTGGIALAGGEAAPGETPAAVEPAPKEPINPDSELFIPVVTPIVLEVSDALVPYVDSRQDNGKFLFELIPFMRDGLFVELGVRFPGVRARGNPNLSPGSYQIQINEVPVVTGQATIGHVLVNDTVERLKLMSIQGFEAINPATRQPAAWVPEEHKETLEAAGLTTWDVPGYIILHLAAVLRRQAREFIGVQETQSMLDQLEKAFPAIVKEVVPKVINVLKLTDILARLVEEEISVRDMRSILQSLAEFGQVEADNVMLTEHVRASLRRYVSHKFARGTGTLVVYLLDPQIEEAIRNSIKRTSAGTHLALEPDIAQEIVQAVKAECGHLPPSAQRPIILTAMDIRRYVRKLLEYEFNPPFSVVSFQELSPDLNIQPVARISTR</sequence>
<dbReference type="AlphaFoldDB" id="A0A1L9BAR9"/>
<dbReference type="InterPro" id="IPR042196">
    <property type="entry name" value="FHIPEP_4"/>
</dbReference>
<keyword evidence="6 9" id="KW-0812">Transmembrane</keyword>
<dbReference type="PIRSF" id="PIRSF005419">
    <property type="entry name" value="FlhA"/>
    <property type="match status" value="1"/>
</dbReference>